<dbReference type="EMBL" id="ABXB03000003">
    <property type="protein sequence ID" value="EFA22599.1"/>
    <property type="molecule type" value="Genomic_DNA"/>
</dbReference>
<protein>
    <submittedName>
        <fullName evidence="1">Uncharacterized protein</fullName>
    </submittedName>
</protein>
<name>D1NUU7_9BIFI</name>
<proteinExistence type="predicted"/>
<organism evidence="1 2">
    <name type="scientific">Bifidobacterium gallicum DSM 20093 = LMG 11596</name>
    <dbReference type="NCBI Taxonomy" id="561180"/>
    <lineage>
        <taxon>Bacteria</taxon>
        <taxon>Bacillati</taxon>
        <taxon>Actinomycetota</taxon>
        <taxon>Actinomycetes</taxon>
        <taxon>Bifidobacteriales</taxon>
        <taxon>Bifidobacteriaceae</taxon>
        <taxon>Bifidobacterium</taxon>
    </lineage>
</organism>
<dbReference type="AlphaFoldDB" id="D1NUU7"/>
<evidence type="ECO:0000313" key="1">
    <source>
        <dbReference type="EMBL" id="EFA22599.1"/>
    </source>
</evidence>
<dbReference type="STRING" id="561180.BIFGAL_03625"/>
<accession>D1NUU7</accession>
<sequence length="49" mass="5154">MGTMFGILRHDGRLCPIDRDHLPTAQSCGGAAHGITNGLGNVWLLHDAG</sequence>
<evidence type="ECO:0000313" key="2">
    <source>
        <dbReference type="Proteomes" id="UP000003656"/>
    </source>
</evidence>
<comment type="caution">
    <text evidence="1">The sequence shown here is derived from an EMBL/GenBank/DDBJ whole genome shotgun (WGS) entry which is preliminary data.</text>
</comment>
<gene>
    <name evidence="1" type="ORF">BIFGAL_03625</name>
</gene>
<dbReference type="Proteomes" id="UP000003656">
    <property type="component" value="Unassembled WGS sequence"/>
</dbReference>
<reference evidence="1 2" key="1">
    <citation type="submission" date="2009-11" db="EMBL/GenBank/DDBJ databases">
        <authorList>
            <person name="Weinstock G."/>
            <person name="Sodergren E."/>
            <person name="Clifton S."/>
            <person name="Fulton L."/>
            <person name="Fulton B."/>
            <person name="Courtney L."/>
            <person name="Fronick C."/>
            <person name="Harrison M."/>
            <person name="Strong C."/>
            <person name="Farmer C."/>
            <person name="Delahaunty K."/>
            <person name="Markovic C."/>
            <person name="Hall O."/>
            <person name="Minx P."/>
            <person name="Tomlinson C."/>
            <person name="Mitreva M."/>
            <person name="Nelson J."/>
            <person name="Hou S."/>
            <person name="Wollam A."/>
            <person name="Pepin K.H."/>
            <person name="Johnson M."/>
            <person name="Bhonagiri V."/>
            <person name="Nash W.E."/>
            <person name="Warren W."/>
            <person name="Chinwalla A."/>
            <person name="Mardis E.R."/>
            <person name="Wilson R.K."/>
        </authorList>
    </citation>
    <scope>NUCLEOTIDE SEQUENCE [LARGE SCALE GENOMIC DNA]</scope>
    <source>
        <strain evidence="1 2">DSM 20093</strain>
    </source>
</reference>